<gene>
    <name evidence="1" type="ORF">HF209_30675</name>
</gene>
<evidence type="ECO:0000313" key="2">
    <source>
        <dbReference type="Proteomes" id="UP000534677"/>
    </source>
</evidence>
<evidence type="ECO:0000313" key="1">
    <source>
        <dbReference type="EMBL" id="MBC2385323.1"/>
    </source>
</evidence>
<accession>A0ABR6TH79</accession>
<dbReference type="EMBL" id="JAAXCZ010000026">
    <property type="protein sequence ID" value="MBC2385323.1"/>
    <property type="molecule type" value="Genomic_DNA"/>
</dbReference>
<reference evidence="1 2" key="1">
    <citation type="submission" date="2020-04" db="EMBL/GenBank/DDBJ databases">
        <title>Pseudomonas crami sp. nov., a novel proteolytic bacterial species isolated from cream.</title>
        <authorList>
            <person name="Hofmann K."/>
            <person name="Woller A."/>
            <person name="Huptas C."/>
            <person name="Wenning M."/>
            <person name="Scherer S."/>
            <person name="Doll E.V."/>
        </authorList>
    </citation>
    <scope>NUCLEOTIDE SEQUENCE [LARGE SCALE GENOMIC DNA]</scope>
    <source>
        <strain evidence="1 2">WS 5096</strain>
    </source>
</reference>
<dbReference type="RefSeq" id="WP_185710774.1">
    <property type="nucleotide sequence ID" value="NZ_JAAXCZ010000026.1"/>
</dbReference>
<dbReference type="Proteomes" id="UP000534677">
    <property type="component" value="Unassembled WGS sequence"/>
</dbReference>
<organism evidence="1 2">
    <name type="scientific">Pseudomonas cremoris</name>
    <dbReference type="NCBI Taxonomy" id="2724178"/>
    <lineage>
        <taxon>Bacteria</taxon>
        <taxon>Pseudomonadati</taxon>
        <taxon>Pseudomonadota</taxon>
        <taxon>Gammaproteobacteria</taxon>
        <taxon>Pseudomonadales</taxon>
        <taxon>Pseudomonadaceae</taxon>
        <taxon>Pseudomonas</taxon>
    </lineage>
</organism>
<proteinExistence type="predicted"/>
<protein>
    <submittedName>
        <fullName evidence="1">Uncharacterized protein</fullName>
    </submittedName>
</protein>
<comment type="caution">
    <text evidence="1">The sequence shown here is derived from an EMBL/GenBank/DDBJ whole genome shotgun (WGS) entry which is preliminary data.</text>
</comment>
<sequence length="115" mass="12589">MNNATTRSPIVERCIVQVAVGDILQAGYRIAVYRLSSYEVDATNDAAVVLTAAERCTACDLHVFERTDAGDGWKRIGFVKLKFGTEHWGVIEDHSISLAPALTNADALIKQLKKV</sequence>
<keyword evidence="2" id="KW-1185">Reference proteome</keyword>
<name>A0ABR6TH79_9PSED</name>